<name>A0A915IZ82_ROMCU</name>
<dbReference type="Gene3D" id="3.30.200.20">
    <property type="entry name" value="Phosphorylase Kinase, domain 1"/>
    <property type="match status" value="1"/>
</dbReference>
<dbReference type="PROSITE" id="PS50011">
    <property type="entry name" value="PROTEIN_KINASE_DOM"/>
    <property type="match status" value="1"/>
</dbReference>
<comment type="similarity">
    <text evidence="1">Belongs to the protein kinase superfamily.</text>
</comment>
<evidence type="ECO:0000259" key="3">
    <source>
        <dbReference type="PROSITE" id="PS50011"/>
    </source>
</evidence>
<evidence type="ECO:0000256" key="1">
    <source>
        <dbReference type="ARBA" id="ARBA00038349"/>
    </source>
</evidence>
<organism evidence="4 5">
    <name type="scientific">Romanomermis culicivorax</name>
    <name type="common">Nematode worm</name>
    <dbReference type="NCBI Taxonomy" id="13658"/>
    <lineage>
        <taxon>Eukaryota</taxon>
        <taxon>Metazoa</taxon>
        <taxon>Ecdysozoa</taxon>
        <taxon>Nematoda</taxon>
        <taxon>Enoplea</taxon>
        <taxon>Dorylaimia</taxon>
        <taxon>Mermithida</taxon>
        <taxon>Mermithoidea</taxon>
        <taxon>Mermithidae</taxon>
        <taxon>Romanomermis</taxon>
    </lineage>
</organism>
<proteinExistence type="inferred from homology"/>
<evidence type="ECO:0000313" key="4">
    <source>
        <dbReference type="Proteomes" id="UP000887565"/>
    </source>
</evidence>
<dbReference type="WBParaSite" id="nRc.2.0.1.t19425-RA">
    <property type="protein sequence ID" value="nRc.2.0.1.t19425-RA"/>
    <property type="gene ID" value="nRc.2.0.1.g19425"/>
</dbReference>
<dbReference type="InterPro" id="IPR000719">
    <property type="entry name" value="Prot_kinase_dom"/>
</dbReference>
<keyword evidence="2" id="KW-1133">Transmembrane helix</keyword>
<dbReference type="Gene3D" id="1.10.510.10">
    <property type="entry name" value="Transferase(Phosphotransferase) domain 1"/>
    <property type="match status" value="1"/>
</dbReference>
<keyword evidence="2" id="KW-0812">Transmembrane</keyword>
<feature type="domain" description="Protein kinase" evidence="3">
    <location>
        <begin position="34"/>
        <end position="240"/>
    </location>
</feature>
<keyword evidence="2" id="KW-0472">Membrane</keyword>
<evidence type="ECO:0000313" key="5">
    <source>
        <dbReference type="WBParaSite" id="nRc.2.0.1.t19425-RA"/>
    </source>
</evidence>
<dbReference type="InterPro" id="IPR051177">
    <property type="entry name" value="CIK-Related_Protein"/>
</dbReference>
<sequence length="240" mass="27160">MDYLNKIITTVSTVKTSVNYALPGNIITKEYDVLNQISSAGPGLLWRVYSGSKKSTKKVSCVSLFFLLLLQLFIVFKEVSVWIFEKKCLEMIPSKRDRDAVYETLKIGIAQLTRLRHPMLLRIEHSLEESRDCLAFCTEPIFSSLANVLGLNDNLTPILADQFKNYALEQVEVQHGLSEMADALKFLHVDAKILHRNICPESVIITKSLCWKLAGFDFSTSCNVSSSDQHIFDENLDFST</sequence>
<dbReference type="InterPro" id="IPR011009">
    <property type="entry name" value="Kinase-like_dom_sf"/>
</dbReference>
<accession>A0A915IZ82</accession>
<dbReference type="GO" id="GO:0005524">
    <property type="term" value="F:ATP binding"/>
    <property type="evidence" value="ECO:0007669"/>
    <property type="project" value="InterPro"/>
</dbReference>
<dbReference type="PANTHER" id="PTHR12984:SF6">
    <property type="entry name" value="SCY1-LIKE PROTEIN 2"/>
    <property type="match status" value="1"/>
</dbReference>
<keyword evidence="4" id="KW-1185">Reference proteome</keyword>
<dbReference type="PANTHER" id="PTHR12984">
    <property type="entry name" value="SCY1-RELATED S/T PROTEIN KINASE-LIKE"/>
    <property type="match status" value="1"/>
</dbReference>
<protein>
    <submittedName>
        <fullName evidence="5">Protein kinase domain-containing protein</fullName>
    </submittedName>
</protein>
<dbReference type="AlphaFoldDB" id="A0A915IZ82"/>
<dbReference type="CDD" id="cd14011">
    <property type="entry name" value="PK_SCY1_like"/>
    <property type="match status" value="1"/>
</dbReference>
<evidence type="ECO:0000256" key="2">
    <source>
        <dbReference type="SAM" id="Phobius"/>
    </source>
</evidence>
<dbReference type="GO" id="GO:0004672">
    <property type="term" value="F:protein kinase activity"/>
    <property type="evidence" value="ECO:0007669"/>
    <property type="project" value="InterPro"/>
</dbReference>
<dbReference type="SUPFAM" id="SSF56112">
    <property type="entry name" value="Protein kinase-like (PK-like)"/>
    <property type="match status" value="1"/>
</dbReference>
<dbReference type="Proteomes" id="UP000887565">
    <property type="component" value="Unplaced"/>
</dbReference>
<reference evidence="5" key="1">
    <citation type="submission" date="2022-11" db="UniProtKB">
        <authorList>
            <consortium name="WormBaseParasite"/>
        </authorList>
    </citation>
    <scope>IDENTIFICATION</scope>
</reference>
<feature type="transmembrane region" description="Helical" evidence="2">
    <location>
        <begin position="62"/>
        <end position="84"/>
    </location>
</feature>